<keyword evidence="10" id="KW-1133">Transmembrane helix</keyword>
<gene>
    <name evidence="14" type="ORF">AURANDRAFT_66735</name>
</gene>
<feature type="compositionally biased region" description="Acidic residues" evidence="9">
    <location>
        <begin position="59"/>
        <end position="71"/>
    </location>
</feature>
<keyword evidence="4" id="KW-0378">Hydrolase</keyword>
<dbReference type="GO" id="GO:0016787">
    <property type="term" value="F:hydrolase activity"/>
    <property type="evidence" value="ECO:0007669"/>
    <property type="project" value="UniProtKB-KW"/>
</dbReference>
<feature type="region of interest" description="Disordered" evidence="9">
    <location>
        <begin position="924"/>
        <end position="1042"/>
    </location>
</feature>
<evidence type="ECO:0000256" key="2">
    <source>
        <dbReference type="ARBA" id="ARBA00022741"/>
    </source>
</evidence>
<dbReference type="SUPFAM" id="SSF158702">
    <property type="entry name" value="Sec63 N-terminal domain-like"/>
    <property type="match status" value="1"/>
</dbReference>
<dbReference type="InParanoid" id="F0YIL9"/>
<evidence type="ECO:0000313" key="14">
    <source>
        <dbReference type="EMBL" id="EGB05083.1"/>
    </source>
</evidence>
<evidence type="ECO:0000256" key="4">
    <source>
        <dbReference type="ARBA" id="ARBA00022801"/>
    </source>
</evidence>
<evidence type="ECO:0000256" key="9">
    <source>
        <dbReference type="SAM" id="MobiDB-lite"/>
    </source>
</evidence>
<accession>F0YIL9</accession>
<dbReference type="SMART" id="SM00490">
    <property type="entry name" value="HELICc"/>
    <property type="match status" value="1"/>
</dbReference>
<keyword evidence="5" id="KW-0347">Helicase</keyword>
<proteinExistence type="predicted"/>
<dbReference type="PROSITE" id="PS50089">
    <property type="entry name" value="ZF_RING_2"/>
    <property type="match status" value="1"/>
</dbReference>
<evidence type="ECO:0000256" key="8">
    <source>
        <dbReference type="PROSITE-ProRule" id="PRU00175"/>
    </source>
</evidence>
<feature type="domain" description="Helicase C-terminal" evidence="13">
    <location>
        <begin position="378"/>
        <end position="569"/>
    </location>
</feature>
<keyword evidence="6" id="KW-0862">Zinc</keyword>
<feature type="transmembrane region" description="Helical" evidence="10">
    <location>
        <begin position="2266"/>
        <end position="2284"/>
    </location>
</feature>
<dbReference type="Proteomes" id="UP000002729">
    <property type="component" value="Unassembled WGS sequence"/>
</dbReference>
<feature type="region of interest" description="Disordered" evidence="9">
    <location>
        <begin position="188"/>
        <end position="207"/>
    </location>
</feature>
<dbReference type="PANTHER" id="PTHR47961">
    <property type="entry name" value="DNA POLYMERASE THETA, PUTATIVE (AFU_ORTHOLOGUE AFUA_1G05260)-RELATED"/>
    <property type="match status" value="1"/>
</dbReference>
<evidence type="ECO:0000256" key="10">
    <source>
        <dbReference type="SAM" id="Phobius"/>
    </source>
</evidence>
<dbReference type="SMART" id="SM00487">
    <property type="entry name" value="DEXDc"/>
    <property type="match status" value="1"/>
</dbReference>
<keyword evidence="2" id="KW-0547">Nucleotide-binding</keyword>
<dbReference type="InterPro" id="IPR017907">
    <property type="entry name" value="Znf_RING_CS"/>
</dbReference>
<dbReference type="SUPFAM" id="SSF144232">
    <property type="entry name" value="HIT/MYND zinc finger-like"/>
    <property type="match status" value="1"/>
</dbReference>
<feature type="transmembrane region" description="Helical" evidence="10">
    <location>
        <begin position="2290"/>
        <end position="2307"/>
    </location>
</feature>
<feature type="compositionally biased region" description="Acidic residues" evidence="9">
    <location>
        <begin position="930"/>
        <end position="946"/>
    </location>
</feature>
<keyword evidence="10" id="KW-0812">Transmembrane</keyword>
<dbReference type="Gene3D" id="1.10.3380.20">
    <property type="match status" value="1"/>
</dbReference>
<evidence type="ECO:0000256" key="3">
    <source>
        <dbReference type="ARBA" id="ARBA00022771"/>
    </source>
</evidence>
<dbReference type="Pfam" id="PF00271">
    <property type="entry name" value="Helicase_C"/>
    <property type="match status" value="1"/>
</dbReference>
<dbReference type="Pfam" id="PF00270">
    <property type="entry name" value="DEAD"/>
    <property type="match status" value="1"/>
</dbReference>
<dbReference type="GO" id="GO:0004386">
    <property type="term" value="F:helicase activity"/>
    <property type="evidence" value="ECO:0007669"/>
    <property type="project" value="UniProtKB-KW"/>
</dbReference>
<protein>
    <submittedName>
        <fullName evidence="14">Uncharacterized protein</fullName>
    </submittedName>
</protein>
<keyword evidence="7" id="KW-0067">ATP-binding</keyword>
<dbReference type="KEGG" id="aaf:AURANDRAFT_66735"/>
<dbReference type="InterPro" id="IPR050474">
    <property type="entry name" value="Hel308_SKI2-like"/>
</dbReference>
<dbReference type="InterPro" id="IPR027417">
    <property type="entry name" value="P-loop_NTPase"/>
</dbReference>
<dbReference type="OrthoDB" id="206806at2759"/>
<keyword evidence="1" id="KW-0479">Metal-binding</keyword>
<dbReference type="GO" id="GO:0003676">
    <property type="term" value="F:nucleic acid binding"/>
    <property type="evidence" value="ECO:0007669"/>
    <property type="project" value="InterPro"/>
</dbReference>
<dbReference type="InterPro" id="IPR001650">
    <property type="entry name" value="Helicase_C-like"/>
</dbReference>
<dbReference type="InterPro" id="IPR013083">
    <property type="entry name" value="Znf_RING/FYVE/PHD"/>
</dbReference>
<feature type="transmembrane region" description="Helical" evidence="10">
    <location>
        <begin position="2239"/>
        <end position="2259"/>
    </location>
</feature>
<dbReference type="InterPro" id="IPR014001">
    <property type="entry name" value="Helicase_ATP-bd"/>
</dbReference>
<feature type="region of interest" description="Disordered" evidence="9">
    <location>
        <begin position="2338"/>
        <end position="2360"/>
    </location>
</feature>
<feature type="domain" description="Helicase ATP-binding" evidence="12">
    <location>
        <begin position="108"/>
        <end position="310"/>
    </location>
</feature>
<sequence>MSQFSVQGFGLKAHAKQLQPARFPLGGDQSSSAARPALKRPKLVHNQQPSGAAPRAAEGDDDDASDAPEDEPLEETLARLALPDAARLAGRYAIPHLYAWQRAALFSDPATLEGGSLVYAAPASGGKTTVAELLIAKALWRRRKRRVALYVVPLKSLVEEKVGQFAKLWSGDGSYGWRVRACHGDAEESRRARERGGRKKPRPPALVDDGDTDVAVLTWESASAFLDALFERGGAALVRERLACVVVDEVHLMSESQRGAVLESLLVKLLLARPAADGRRGDPQVVAMTATASNLPELAAWLRASLFRTSYRPTTLDVFVASPPLYAPGGECRELIREPWTPTLRRWDGAQLADVAAGWAVEARMVDERRFANTDEALGAELCLAARGFVLAFAKTRRDAQDFAEKLAKWAPPPPAENYKPLRAAAAALSRVAPPGSRVSKTLRACVRRGVAFHHAELTSLERDVVEGAIRDRLLRCCVATTTLSVGVNTPAARVVVLQLSAWCKAAELRQMCGRAGRKGFGDRGEAFVVCGVKASADRCAGLLAEDYAAIKSALAGDASLAPREADERRRVREKHYLDLVCSGAAKEGAAADVAFGFGADVLEAATLATLADLRFLRAAAGGGHEATPLGRAAHAAGLAPRDAREALGALACRRGIDYNGELHRCYLIAPLGRDVLASRADWAAFHDVLKRDAAAVDALEAVVGGSLAYVRRRAKLAADAAHAHADTVALAAALAPASCHRVHERFCLALLLLDRVGQGRKRVIQRVGSELPGRPFAERMGAACGGTNREDHVAPPKVSPGDVESYLADAAGLCRRLKTFCEGLHWDQQAFAVASMREKLARGAPDELMALMRASPRVNPTAARRLYDGGFDGAADLAAADAGAVAEILCRGAAFEEGADADDAARGLASAIVADARAAVAAEARADDASDDDGDGGDSDEDSLPDPDLVVASEDDESMVQSSQAWEPPVEHSTVLTAFPHRPPGWPLLTPTRRDTKRTKGKTKGRTLRFASPGAHDDAPRRSATRGARRTKDFSRRRALAAPPNLSLRTLSTCAPSVLALEMRRARAPVLADDGDFAKLVGREGGACVDAHRRRVGGLPCDVAVWQHAHHVVVELVDVSAEGHHRPSLEALHAADAGAETTFAERGSAYHAVGVDLSFHDVGKACMRPADVAKLYGAVVDAVAFEGDARAGPASRRRAVKAVALDPASSRRPRRRETRFGYRMDAVGGALWRSWLVSRWWRGPQPFWHAREVVVVALDERRREVMLVVAATLTARRGFWLALRLRVVAVADGGDDDGGPLLAGRTVFTAERPWLAEGAEPAASSPRLSASLVVPLAAPWDARRAAPAPADDAAEGAAAAGAPCHGACVALVRALSLTLSPRGQRSLDGDDAPRGADFDLRAALPQPLDARATASSVRAAAALAGAQARARGAAARVAYGAARRARRVLRVFHRQFLDAGRPSRSLLRARHAFLRVATEKRAALTALHAADAGAETTFAERGSAYHAVGVDLSFHDVGKACMRPADVAKLYGAVVDAVAFEGDARAGPASRRRAVKAVALDPASSRRPRRRETRFGYRMDAVGGQGRKRVGGALWRSWLVSRWWRGPQPFWHAREVVVVALDERRREVMLVVAATLTARRGFWLALRLRVVAVADGGDDDGGPLLAGRTVFTAERPWLAEGAEPAASSPRLSASLVVPLAAPWDARRAAPAPADDAAEGAAAAGAPCHGACVALDAVAAAPEPVVAEEVPEGGITTAAAVAEEVPEGGIPTAAATVVCGVADDRGAAAAAASLRPPCACGCGAPGRLRCGRCKVACYASRACQARDAARHRFGCHEVAAELAYARALDAQEADPRASAALCREAAALAGKAAPNARAGLAGKAWLAAGRAHQLTQEFEKAREAYAACVRAAPGPGLEVDALVGEATIARRLQGAVASLPKFEACVARAAAAVAGGADSHRLLAAQASAWVNFATTILQTSTDDASLARAVDLLERSVDQRTRIIVEAGPSREARRQLGLSYANLGLARIRADRNSEGRQYLEAAHKIAVDTRDAFLERMIRANANNNPEIGLRVDDLPGGRAADPRSDALCAICLDELAGKVVYETACAHAFCKGCIQSWIAHAPGAPTCPTCKAHLNIPRGSFHAYCVDHELVEHNSYYATPATACARRKPTTGIYSLLPTGAPWQPWAADDLGLFTLVTTHDGRRFAGALGSWVELPWGARSLAVCFDVLGDVCRILAAMAGAAVLGGIAMGVLTVLKKVVKLVTMLVGACAAVIAMERYADTSRTSSVVAGVIVAAVVVLRGAKAKAAAKAAAKARAHASGLLAQRDRDYVASLSAPAPASTPAKVTPTAARGKDA</sequence>
<dbReference type="GeneID" id="20225926"/>
<dbReference type="SMART" id="SM00184">
    <property type="entry name" value="RING"/>
    <property type="match status" value="1"/>
</dbReference>
<reference evidence="14 15" key="1">
    <citation type="journal article" date="2011" name="Proc. Natl. Acad. Sci. U.S.A.">
        <title>Niche of harmful alga Aureococcus anophagefferens revealed through ecogenomics.</title>
        <authorList>
            <person name="Gobler C.J."/>
            <person name="Berry D.L."/>
            <person name="Dyhrman S.T."/>
            <person name="Wilhelm S.W."/>
            <person name="Salamov A."/>
            <person name="Lobanov A.V."/>
            <person name="Zhang Y."/>
            <person name="Collier J.L."/>
            <person name="Wurch L.L."/>
            <person name="Kustka A.B."/>
            <person name="Dill B.D."/>
            <person name="Shah M."/>
            <person name="VerBerkmoes N.C."/>
            <person name="Kuo A."/>
            <person name="Terry A."/>
            <person name="Pangilinan J."/>
            <person name="Lindquist E.A."/>
            <person name="Lucas S."/>
            <person name="Paulsen I.T."/>
            <person name="Hattenrath-Lehmann T.K."/>
            <person name="Talmage S.C."/>
            <person name="Walker E.A."/>
            <person name="Koch F."/>
            <person name="Burson A.M."/>
            <person name="Marcoval M.A."/>
            <person name="Tang Y.Z."/>
            <person name="Lecleir G.R."/>
            <person name="Coyne K.J."/>
            <person name="Berg G.M."/>
            <person name="Bertrand E.M."/>
            <person name="Saito M.A."/>
            <person name="Gladyshev V.N."/>
            <person name="Grigoriev I.V."/>
        </authorList>
    </citation>
    <scope>NUCLEOTIDE SEQUENCE [LARGE SCALE GENOMIC DNA]</scope>
    <source>
        <strain evidence="15">CCMP 1984</strain>
    </source>
</reference>
<feature type="region of interest" description="Disordered" evidence="9">
    <location>
        <begin position="20"/>
        <end position="71"/>
    </location>
</feature>
<evidence type="ECO:0000256" key="1">
    <source>
        <dbReference type="ARBA" id="ARBA00022723"/>
    </source>
</evidence>
<dbReference type="Gene3D" id="3.30.40.10">
    <property type="entry name" value="Zinc/RING finger domain, C3HC4 (zinc finger)"/>
    <property type="match status" value="1"/>
</dbReference>
<dbReference type="GO" id="GO:0005524">
    <property type="term" value="F:ATP binding"/>
    <property type="evidence" value="ECO:0007669"/>
    <property type="project" value="UniProtKB-KW"/>
</dbReference>
<evidence type="ECO:0000256" key="6">
    <source>
        <dbReference type="ARBA" id="ARBA00022833"/>
    </source>
</evidence>
<dbReference type="eggNOG" id="KOG0950">
    <property type="taxonomic scope" value="Eukaryota"/>
</dbReference>
<dbReference type="PANTHER" id="PTHR47961:SF6">
    <property type="entry name" value="DNA-DIRECTED DNA POLYMERASE"/>
    <property type="match status" value="1"/>
</dbReference>
<dbReference type="SUPFAM" id="SSF57850">
    <property type="entry name" value="RING/U-box"/>
    <property type="match status" value="1"/>
</dbReference>
<dbReference type="SUPFAM" id="SSF52540">
    <property type="entry name" value="P-loop containing nucleoside triphosphate hydrolases"/>
    <property type="match status" value="1"/>
</dbReference>
<evidence type="ECO:0000256" key="5">
    <source>
        <dbReference type="ARBA" id="ARBA00022806"/>
    </source>
</evidence>
<evidence type="ECO:0000259" key="12">
    <source>
        <dbReference type="PROSITE" id="PS51192"/>
    </source>
</evidence>
<dbReference type="PROSITE" id="PS51194">
    <property type="entry name" value="HELICASE_CTER"/>
    <property type="match status" value="1"/>
</dbReference>
<dbReference type="RefSeq" id="XP_009040211.1">
    <property type="nucleotide sequence ID" value="XM_009041963.1"/>
</dbReference>
<name>F0YIL9_AURAN</name>
<evidence type="ECO:0000313" key="15">
    <source>
        <dbReference type="Proteomes" id="UP000002729"/>
    </source>
</evidence>
<evidence type="ECO:0000256" key="7">
    <source>
        <dbReference type="ARBA" id="ARBA00022840"/>
    </source>
</evidence>
<dbReference type="Gene3D" id="6.10.140.2220">
    <property type="match status" value="1"/>
</dbReference>
<feature type="compositionally biased region" description="Basic residues" evidence="9">
    <location>
        <begin position="996"/>
        <end position="1008"/>
    </location>
</feature>
<dbReference type="EMBL" id="GL833144">
    <property type="protein sequence ID" value="EGB05083.1"/>
    <property type="molecule type" value="Genomic_DNA"/>
</dbReference>
<dbReference type="PROSITE" id="PS51192">
    <property type="entry name" value="HELICASE_ATP_BIND_1"/>
    <property type="match status" value="1"/>
</dbReference>
<dbReference type="Gene3D" id="3.40.50.300">
    <property type="entry name" value="P-loop containing nucleotide triphosphate hydrolases"/>
    <property type="match status" value="2"/>
</dbReference>
<evidence type="ECO:0000259" key="13">
    <source>
        <dbReference type="PROSITE" id="PS51194"/>
    </source>
</evidence>
<dbReference type="InterPro" id="IPR001841">
    <property type="entry name" value="Znf_RING"/>
</dbReference>
<dbReference type="Pfam" id="PF13639">
    <property type="entry name" value="zf-RING_2"/>
    <property type="match status" value="1"/>
</dbReference>
<keyword evidence="10" id="KW-0472">Membrane</keyword>
<evidence type="ECO:0000259" key="11">
    <source>
        <dbReference type="PROSITE" id="PS50089"/>
    </source>
</evidence>
<dbReference type="GO" id="GO:0008270">
    <property type="term" value="F:zinc ion binding"/>
    <property type="evidence" value="ECO:0007669"/>
    <property type="project" value="UniProtKB-KW"/>
</dbReference>
<feature type="domain" description="RING-type" evidence="11">
    <location>
        <begin position="2092"/>
        <end position="2135"/>
    </location>
</feature>
<keyword evidence="3 8" id="KW-0863">Zinc-finger</keyword>
<keyword evidence="15" id="KW-1185">Reference proteome</keyword>
<dbReference type="PROSITE" id="PS00518">
    <property type="entry name" value="ZF_RING_1"/>
    <property type="match status" value="1"/>
</dbReference>
<dbReference type="InterPro" id="IPR011545">
    <property type="entry name" value="DEAD/DEAH_box_helicase_dom"/>
</dbReference>
<organism evidence="15">
    <name type="scientific">Aureococcus anophagefferens</name>
    <name type="common">Harmful bloom alga</name>
    <dbReference type="NCBI Taxonomy" id="44056"/>
    <lineage>
        <taxon>Eukaryota</taxon>
        <taxon>Sar</taxon>
        <taxon>Stramenopiles</taxon>
        <taxon>Ochrophyta</taxon>
        <taxon>Pelagophyceae</taxon>
        <taxon>Pelagomonadales</taxon>
        <taxon>Pelagomonadaceae</taxon>
        <taxon>Aureococcus</taxon>
    </lineage>
</organism>